<evidence type="ECO:0000256" key="1">
    <source>
        <dbReference type="SAM" id="MobiDB-lite"/>
    </source>
</evidence>
<keyword evidence="2" id="KW-0812">Transmembrane</keyword>
<feature type="compositionally biased region" description="Basic and acidic residues" evidence="1">
    <location>
        <begin position="11"/>
        <end position="20"/>
    </location>
</feature>
<gene>
    <name evidence="3" type="ORF">NP233_g11161</name>
</gene>
<feature type="transmembrane region" description="Helical" evidence="2">
    <location>
        <begin position="169"/>
        <end position="188"/>
    </location>
</feature>
<dbReference type="AlphaFoldDB" id="A0AAD5VN02"/>
<reference evidence="3" key="1">
    <citation type="submission" date="2022-07" db="EMBL/GenBank/DDBJ databases">
        <title>Genome Sequence of Leucocoprinus birnbaumii.</title>
        <authorList>
            <person name="Buettner E."/>
        </authorList>
    </citation>
    <scope>NUCLEOTIDE SEQUENCE</scope>
    <source>
        <strain evidence="3">VT141</strain>
    </source>
</reference>
<proteinExistence type="predicted"/>
<keyword evidence="4" id="KW-1185">Reference proteome</keyword>
<keyword evidence="2" id="KW-0472">Membrane</keyword>
<keyword evidence="2" id="KW-1133">Transmembrane helix</keyword>
<accession>A0AAD5VN02</accession>
<comment type="caution">
    <text evidence="3">The sequence shown here is derived from an EMBL/GenBank/DDBJ whole genome shotgun (WGS) entry which is preliminary data.</text>
</comment>
<evidence type="ECO:0000256" key="2">
    <source>
        <dbReference type="SAM" id="Phobius"/>
    </source>
</evidence>
<dbReference type="Proteomes" id="UP001213000">
    <property type="component" value="Unassembled WGS sequence"/>
</dbReference>
<sequence length="589" mass="64192">MTMRPPSPRASDAEKHQARLHGSHEHTAAGALIVPSESQAPTHPLLPKSLKIIFAIRVCAFTLIELGFIALASVATSTFWALPLHLSHIVSLTEAKAAFTAVFIVWHALAVFAVKDILIHIFSAEWMEQFRRSGKLILRETDVVSRMTAGYVDQINHFGTRKATIPFRVGFLCALLLLALNGIGPSVITVNSIPVPKAMNITIANLTMTQNLIAGDESLLVPDRANLIVRLEQLENSIYGFRAQQSNLLIPWPSSDLISSDTKIQYQSDVITYDFTCTWRAPTNISNLNIQVDNQTWSIFTNGLAMTPNDLLDAGKPLPLVRSHSQTIFHILFAVILPLIMDGIPDEPTSSPQSGFIFVGSNTTLSNHVALNLESVPSFPFPGQANLTGNGTTTLLFTSLMCDPQLKISPATVILQSGALSANVHSGSPVVKNIPTEAANTLFAQSLLFAASAREAYTDQSFVNDIARILFLTDPSFEHDDKPAGIKPLSTDDINRQMNRVLLSSVKAFLSGYQPNSDNLTFPSFAMINSDAIGEVEEFVLMGSKPFLIALAVVDGILIILLAILLSVVRVDQLQTFDLENIVKALKLH</sequence>
<evidence type="ECO:0008006" key="5">
    <source>
        <dbReference type="Google" id="ProtNLM"/>
    </source>
</evidence>
<feature type="transmembrane region" description="Helical" evidence="2">
    <location>
        <begin position="101"/>
        <end position="122"/>
    </location>
</feature>
<feature type="region of interest" description="Disordered" evidence="1">
    <location>
        <begin position="1"/>
        <end position="20"/>
    </location>
</feature>
<feature type="transmembrane region" description="Helical" evidence="2">
    <location>
        <begin position="547"/>
        <end position="569"/>
    </location>
</feature>
<evidence type="ECO:0000313" key="3">
    <source>
        <dbReference type="EMBL" id="KAJ3559852.1"/>
    </source>
</evidence>
<feature type="transmembrane region" description="Helical" evidence="2">
    <location>
        <begin position="54"/>
        <end position="81"/>
    </location>
</feature>
<evidence type="ECO:0000313" key="4">
    <source>
        <dbReference type="Proteomes" id="UP001213000"/>
    </source>
</evidence>
<dbReference type="EMBL" id="JANIEX010001270">
    <property type="protein sequence ID" value="KAJ3559852.1"/>
    <property type="molecule type" value="Genomic_DNA"/>
</dbReference>
<name>A0AAD5VN02_9AGAR</name>
<organism evidence="3 4">
    <name type="scientific">Leucocoprinus birnbaumii</name>
    <dbReference type="NCBI Taxonomy" id="56174"/>
    <lineage>
        <taxon>Eukaryota</taxon>
        <taxon>Fungi</taxon>
        <taxon>Dikarya</taxon>
        <taxon>Basidiomycota</taxon>
        <taxon>Agaricomycotina</taxon>
        <taxon>Agaricomycetes</taxon>
        <taxon>Agaricomycetidae</taxon>
        <taxon>Agaricales</taxon>
        <taxon>Agaricineae</taxon>
        <taxon>Agaricaceae</taxon>
        <taxon>Leucocoprinus</taxon>
    </lineage>
</organism>
<protein>
    <recommendedName>
        <fullName evidence="5">Transmembrane protein</fullName>
    </recommendedName>
</protein>